<gene>
    <name evidence="2" type="ORF">DGAL_LOCUS1758</name>
</gene>
<dbReference type="Pfam" id="PF03645">
    <property type="entry name" value="Tctex-1"/>
    <property type="match status" value="1"/>
</dbReference>
<evidence type="ECO:0000313" key="2">
    <source>
        <dbReference type="EMBL" id="CAH0099611.1"/>
    </source>
</evidence>
<dbReference type="GO" id="GO:0007018">
    <property type="term" value="P:microtubule-based movement"/>
    <property type="evidence" value="ECO:0007669"/>
    <property type="project" value="TreeGrafter"/>
</dbReference>
<evidence type="ECO:0000313" key="3">
    <source>
        <dbReference type="Proteomes" id="UP000789390"/>
    </source>
</evidence>
<dbReference type="Gene3D" id="3.30.1140.40">
    <property type="entry name" value="Tctex-1"/>
    <property type="match status" value="1"/>
</dbReference>
<protein>
    <recommendedName>
        <fullName evidence="4">Tctex1 domain-containing protein 2</fullName>
    </recommendedName>
</protein>
<sequence>MPDKMPDVDEKLLTSYPTKPLLDKKFRPNAVKSIIQTILNEELSGKQYDAEQSPKMCQFKCILCVLELNYSRYKIIAQVLIGEQRGEGVRMATRCLWDAEADNYATQTFMSDSLFCVAVAYGVYYY</sequence>
<dbReference type="PANTHER" id="PTHR21255:SF7">
    <property type="entry name" value="DYNEIN LIGHT CHAIN TCTEX-TYPE PROTEIN 2B"/>
    <property type="match status" value="1"/>
</dbReference>
<comment type="similarity">
    <text evidence="1">Belongs to the dynein light chain Tctex-type family.</text>
</comment>
<organism evidence="2 3">
    <name type="scientific">Daphnia galeata</name>
    <dbReference type="NCBI Taxonomy" id="27404"/>
    <lineage>
        <taxon>Eukaryota</taxon>
        <taxon>Metazoa</taxon>
        <taxon>Ecdysozoa</taxon>
        <taxon>Arthropoda</taxon>
        <taxon>Crustacea</taxon>
        <taxon>Branchiopoda</taxon>
        <taxon>Diplostraca</taxon>
        <taxon>Cladocera</taxon>
        <taxon>Anomopoda</taxon>
        <taxon>Daphniidae</taxon>
        <taxon>Daphnia</taxon>
    </lineage>
</organism>
<dbReference type="CDD" id="cd21459">
    <property type="entry name" value="DLC-like_TCTEX1D2"/>
    <property type="match status" value="1"/>
</dbReference>
<dbReference type="InterPro" id="IPR038586">
    <property type="entry name" value="Tctex-1-like_sf"/>
</dbReference>
<dbReference type="AlphaFoldDB" id="A0A8J2REY4"/>
<keyword evidence="3" id="KW-1185">Reference proteome</keyword>
<dbReference type="OrthoDB" id="10260741at2759"/>
<dbReference type="GO" id="GO:0005868">
    <property type="term" value="C:cytoplasmic dynein complex"/>
    <property type="evidence" value="ECO:0007669"/>
    <property type="project" value="TreeGrafter"/>
</dbReference>
<proteinExistence type="inferred from homology"/>
<dbReference type="InterPro" id="IPR005334">
    <property type="entry name" value="Tctex-1-like"/>
</dbReference>
<evidence type="ECO:0008006" key="4">
    <source>
        <dbReference type="Google" id="ProtNLM"/>
    </source>
</evidence>
<comment type="caution">
    <text evidence="2">The sequence shown here is derived from an EMBL/GenBank/DDBJ whole genome shotgun (WGS) entry which is preliminary data.</text>
</comment>
<dbReference type="GO" id="GO:0045505">
    <property type="term" value="F:dynein intermediate chain binding"/>
    <property type="evidence" value="ECO:0007669"/>
    <property type="project" value="TreeGrafter"/>
</dbReference>
<name>A0A8J2REY4_9CRUS</name>
<dbReference type="PANTHER" id="PTHR21255">
    <property type="entry name" value="T-COMPLEX-ASSOCIATED-TESTIS-EXPRESSED 1/ DYNEIN LIGHT CHAIN"/>
    <property type="match status" value="1"/>
</dbReference>
<dbReference type="Proteomes" id="UP000789390">
    <property type="component" value="Unassembled WGS sequence"/>
</dbReference>
<reference evidence="2" key="1">
    <citation type="submission" date="2021-11" db="EMBL/GenBank/DDBJ databases">
        <authorList>
            <person name="Schell T."/>
        </authorList>
    </citation>
    <scope>NUCLEOTIDE SEQUENCE</scope>
    <source>
        <strain evidence="2">M5</strain>
    </source>
</reference>
<accession>A0A8J2REY4</accession>
<dbReference type="GO" id="GO:0005737">
    <property type="term" value="C:cytoplasm"/>
    <property type="evidence" value="ECO:0007669"/>
    <property type="project" value="TreeGrafter"/>
</dbReference>
<evidence type="ECO:0000256" key="1">
    <source>
        <dbReference type="ARBA" id="ARBA00005361"/>
    </source>
</evidence>
<dbReference type="EMBL" id="CAKKLH010000022">
    <property type="protein sequence ID" value="CAH0099611.1"/>
    <property type="molecule type" value="Genomic_DNA"/>
</dbReference>